<dbReference type="Pfam" id="PF00501">
    <property type="entry name" value="AMP-binding"/>
    <property type="match status" value="1"/>
</dbReference>
<sequence length="617" mass="63795">MRTGEPTDVRSVVAMFESRVERSPQAVAVVDGEDEWTYGRIAGVADAIAAGLRGHDIGVGDVVGVHLPRSAIGVATAFAVLKVGGVHFPLDTAFPDEYVRSLVTDCAPRAVVTTADLDLHGTVALRVDALATTPVEKAVAPPTPTGDTPAYVVYTSGSTGPPKGVLVPMAALTGYVRWHEENLVCRPGIRVAQTAPVCFDVSLQEIVASLALGKTLVIAPEGLRARPEEFVRWLADHRVGQLLLPNVLLEAVAEAARQLGTTLPDLCDLVQAGEQLTLSPAVRELVTAEPGRALRNSYGASEVQDVTSYLVRADDLSGGGPCPIGSPIGGHGVLVLDEALRETESGELYVTGAVAHGYPGRPALTAARFVADPFAADGSRMYRTGDLVRRDARGDLVFLGRADGLVKVGGVRVAPSEVEAALLAHPEVTRAAVVARARSSGVTTLAAFAVAAGATATALRAHLTAVLPAHAVPAQITVVDTLPLTVTGKVDRAALAAPADAGVRSTGATARELVLLEILAEVLAVPDLGLDDGFIARGGSSLLAITAERAARRKGVRLPAGELLRPRTVGELAALVEFEQGGVPPAAGAAEHDVDPYGLALSADEVEAITRAVHSGQ</sequence>
<dbReference type="PROSITE" id="PS00455">
    <property type="entry name" value="AMP_BINDING"/>
    <property type="match status" value="1"/>
</dbReference>
<evidence type="ECO:0000313" key="2">
    <source>
        <dbReference type="EMBL" id="RKT54246.1"/>
    </source>
</evidence>
<dbReference type="InterPro" id="IPR020845">
    <property type="entry name" value="AMP-binding_CS"/>
</dbReference>
<feature type="domain" description="Carrier" evidence="1">
    <location>
        <begin position="506"/>
        <end position="580"/>
    </location>
</feature>
<dbReference type="SUPFAM" id="SSF56801">
    <property type="entry name" value="Acetyl-CoA synthetase-like"/>
    <property type="match status" value="1"/>
</dbReference>
<dbReference type="OrthoDB" id="3243414at2"/>
<dbReference type="PANTHER" id="PTHR45527">
    <property type="entry name" value="NONRIBOSOMAL PEPTIDE SYNTHETASE"/>
    <property type="match status" value="1"/>
</dbReference>
<dbReference type="Gene3D" id="3.30.300.30">
    <property type="match status" value="1"/>
</dbReference>
<organism evidence="2 3">
    <name type="scientific">Saccharothrix australiensis</name>
    <dbReference type="NCBI Taxonomy" id="2072"/>
    <lineage>
        <taxon>Bacteria</taxon>
        <taxon>Bacillati</taxon>
        <taxon>Actinomycetota</taxon>
        <taxon>Actinomycetes</taxon>
        <taxon>Pseudonocardiales</taxon>
        <taxon>Pseudonocardiaceae</taxon>
        <taxon>Saccharothrix</taxon>
    </lineage>
</organism>
<keyword evidence="3" id="KW-1185">Reference proteome</keyword>
<dbReference type="EMBL" id="RBXO01000001">
    <property type="protein sequence ID" value="RKT54246.1"/>
    <property type="molecule type" value="Genomic_DNA"/>
</dbReference>
<dbReference type="Pfam" id="PF13193">
    <property type="entry name" value="AMP-binding_C"/>
    <property type="match status" value="1"/>
</dbReference>
<evidence type="ECO:0000313" key="3">
    <source>
        <dbReference type="Proteomes" id="UP000282084"/>
    </source>
</evidence>
<name>A0A495VY46_9PSEU</name>
<evidence type="ECO:0000259" key="1">
    <source>
        <dbReference type="PROSITE" id="PS50075"/>
    </source>
</evidence>
<dbReference type="Gene3D" id="3.40.50.12780">
    <property type="entry name" value="N-terminal domain of ligase-like"/>
    <property type="match status" value="1"/>
</dbReference>
<reference evidence="2 3" key="1">
    <citation type="submission" date="2018-10" db="EMBL/GenBank/DDBJ databases">
        <title>Sequencing the genomes of 1000 actinobacteria strains.</title>
        <authorList>
            <person name="Klenk H.-P."/>
        </authorList>
    </citation>
    <scope>NUCLEOTIDE SEQUENCE [LARGE SCALE GENOMIC DNA]</scope>
    <source>
        <strain evidence="2 3">DSM 43800</strain>
    </source>
</reference>
<dbReference type="PROSITE" id="PS50075">
    <property type="entry name" value="CARRIER"/>
    <property type="match status" value="1"/>
</dbReference>
<dbReference type="GO" id="GO:0005829">
    <property type="term" value="C:cytosol"/>
    <property type="evidence" value="ECO:0007669"/>
    <property type="project" value="TreeGrafter"/>
</dbReference>
<gene>
    <name evidence="2" type="ORF">C8E97_2862</name>
</gene>
<dbReference type="Gene3D" id="1.10.1200.10">
    <property type="entry name" value="ACP-like"/>
    <property type="match status" value="1"/>
</dbReference>
<dbReference type="InterPro" id="IPR000873">
    <property type="entry name" value="AMP-dep_synth/lig_dom"/>
</dbReference>
<dbReference type="InterPro" id="IPR025110">
    <property type="entry name" value="AMP-bd_C"/>
</dbReference>
<dbReference type="GO" id="GO:0043041">
    <property type="term" value="P:amino acid activation for nonribosomal peptide biosynthetic process"/>
    <property type="evidence" value="ECO:0007669"/>
    <property type="project" value="TreeGrafter"/>
</dbReference>
<dbReference type="RefSeq" id="WP_121005733.1">
    <property type="nucleotide sequence ID" value="NZ_RBXO01000001.1"/>
</dbReference>
<dbReference type="GO" id="GO:0031177">
    <property type="term" value="F:phosphopantetheine binding"/>
    <property type="evidence" value="ECO:0007669"/>
    <property type="project" value="TreeGrafter"/>
</dbReference>
<proteinExistence type="predicted"/>
<dbReference type="InterPro" id="IPR009081">
    <property type="entry name" value="PP-bd_ACP"/>
</dbReference>
<protein>
    <submittedName>
        <fullName evidence="2">Amino acid adenylation domain-containing protein</fullName>
    </submittedName>
</protein>
<dbReference type="SUPFAM" id="SSF47336">
    <property type="entry name" value="ACP-like"/>
    <property type="match status" value="1"/>
</dbReference>
<comment type="caution">
    <text evidence="2">The sequence shown here is derived from an EMBL/GenBank/DDBJ whole genome shotgun (WGS) entry which is preliminary data.</text>
</comment>
<dbReference type="InterPro" id="IPR042099">
    <property type="entry name" value="ANL_N_sf"/>
</dbReference>
<dbReference type="InterPro" id="IPR045851">
    <property type="entry name" value="AMP-bd_C_sf"/>
</dbReference>
<dbReference type="PANTHER" id="PTHR45527:SF1">
    <property type="entry name" value="FATTY ACID SYNTHASE"/>
    <property type="match status" value="1"/>
</dbReference>
<dbReference type="Pfam" id="PF00550">
    <property type="entry name" value="PP-binding"/>
    <property type="match status" value="1"/>
</dbReference>
<dbReference type="Proteomes" id="UP000282084">
    <property type="component" value="Unassembled WGS sequence"/>
</dbReference>
<dbReference type="AlphaFoldDB" id="A0A495VY46"/>
<dbReference type="InterPro" id="IPR036736">
    <property type="entry name" value="ACP-like_sf"/>
</dbReference>
<dbReference type="GO" id="GO:0044550">
    <property type="term" value="P:secondary metabolite biosynthetic process"/>
    <property type="evidence" value="ECO:0007669"/>
    <property type="project" value="TreeGrafter"/>
</dbReference>
<accession>A0A495VY46</accession>